<keyword evidence="1" id="KW-0378">Hydrolase</keyword>
<dbReference type="Gene3D" id="2.40.260.10">
    <property type="entry name" value="Sortase"/>
    <property type="match status" value="1"/>
</dbReference>
<proteinExistence type="predicted"/>
<dbReference type="NCBIfam" id="TIGR01076">
    <property type="entry name" value="sortase_fam"/>
    <property type="match status" value="1"/>
</dbReference>
<dbReference type="CDD" id="cd05827">
    <property type="entry name" value="Sortase_C"/>
    <property type="match status" value="1"/>
</dbReference>
<dbReference type="InterPro" id="IPR023365">
    <property type="entry name" value="Sortase_dom-sf"/>
</dbReference>
<sequence length="173" mass="18580">MTASLCFVLYPSASNAVNSFFAAATINNYAASLDSISAADRSQYLSAAAEYNNNLSELINGFSYDTDSVIDGYDDILNFGDGLIGYIDIPKINVKLPIYHGDTDKVLEKGVAHLPNTAFPIGGIGNHSVLSAHTGYPTQVFFDNLNELEIGDEIKVSVLDETLTYAVTAKNIV</sequence>
<dbReference type="InterPro" id="IPR042002">
    <property type="entry name" value="Sortase_C"/>
</dbReference>
<dbReference type="InterPro" id="IPR005754">
    <property type="entry name" value="Sortase"/>
</dbReference>
<evidence type="ECO:0000313" key="2">
    <source>
        <dbReference type="EMBL" id="EKC57316.1"/>
    </source>
</evidence>
<accession>K1TDP0</accession>
<dbReference type="AlphaFoldDB" id="K1TDP0"/>
<reference evidence="2" key="1">
    <citation type="journal article" date="2013" name="Environ. Microbiol.">
        <title>Microbiota from the distal guts of lean and obese adolescents exhibit partial functional redundancy besides clear differences in community structure.</title>
        <authorList>
            <person name="Ferrer M."/>
            <person name="Ruiz A."/>
            <person name="Lanza F."/>
            <person name="Haange S.B."/>
            <person name="Oberbach A."/>
            <person name="Till H."/>
            <person name="Bargiela R."/>
            <person name="Campoy C."/>
            <person name="Segura M.T."/>
            <person name="Richter M."/>
            <person name="von Bergen M."/>
            <person name="Seifert J."/>
            <person name="Suarez A."/>
        </authorList>
    </citation>
    <scope>NUCLEOTIDE SEQUENCE</scope>
</reference>
<dbReference type="SUPFAM" id="SSF63817">
    <property type="entry name" value="Sortase"/>
    <property type="match status" value="1"/>
</dbReference>
<name>K1TDP0_9ZZZZ</name>
<feature type="non-terminal residue" evidence="2">
    <location>
        <position position="173"/>
    </location>
</feature>
<dbReference type="EMBL" id="AJWZ01007292">
    <property type="protein sequence ID" value="EKC57316.1"/>
    <property type="molecule type" value="Genomic_DNA"/>
</dbReference>
<dbReference type="Pfam" id="PF04203">
    <property type="entry name" value="Sortase"/>
    <property type="match status" value="1"/>
</dbReference>
<evidence type="ECO:0000256" key="1">
    <source>
        <dbReference type="ARBA" id="ARBA00022801"/>
    </source>
</evidence>
<comment type="caution">
    <text evidence="2">The sequence shown here is derived from an EMBL/GenBank/DDBJ whole genome shotgun (WGS) entry which is preliminary data.</text>
</comment>
<protein>
    <submittedName>
        <fullName evidence="2">Peptidase C60, sortase A and B</fullName>
    </submittedName>
</protein>
<organism evidence="2">
    <name type="scientific">human gut metagenome</name>
    <dbReference type="NCBI Taxonomy" id="408170"/>
    <lineage>
        <taxon>unclassified sequences</taxon>
        <taxon>metagenomes</taxon>
        <taxon>organismal metagenomes</taxon>
    </lineage>
</organism>
<gene>
    <name evidence="2" type="ORF">OBE_10594</name>
</gene>
<dbReference type="GO" id="GO:0016787">
    <property type="term" value="F:hydrolase activity"/>
    <property type="evidence" value="ECO:0007669"/>
    <property type="project" value="UniProtKB-KW"/>
</dbReference>